<dbReference type="AlphaFoldDB" id="A0A7K8XI69"/>
<keyword evidence="3" id="KW-0418">Kinase</keyword>
<accession>A0A7K8XI69</accession>
<name>A0A7K8XI69_9PICI</name>
<dbReference type="InterPro" id="IPR036676">
    <property type="entry name" value="PurM-like_C_sf"/>
</dbReference>
<dbReference type="Proteomes" id="UP000583613">
    <property type="component" value="Unassembled WGS sequence"/>
</dbReference>
<keyword evidence="2" id="KW-0067">ATP-binding</keyword>
<dbReference type="Gene3D" id="3.90.650.10">
    <property type="entry name" value="PurM-like C-terminal domain"/>
    <property type="match status" value="1"/>
</dbReference>
<evidence type="ECO:0000313" key="4">
    <source>
        <dbReference type="Proteomes" id="UP000583613"/>
    </source>
</evidence>
<reference evidence="3 4" key="1">
    <citation type="submission" date="2019-09" db="EMBL/GenBank/DDBJ databases">
        <title>Bird 10,000 Genomes (B10K) Project - Family phase.</title>
        <authorList>
            <person name="Zhang G."/>
        </authorList>
    </citation>
    <scope>NUCLEOTIDE SEQUENCE [LARGE SCALE GENOMIC DNA]</scope>
    <source>
        <strain evidence="3">B10K-DU-001-04</strain>
        <tissue evidence="3">Muscle</tissue>
    </source>
</reference>
<gene>
    <name evidence="3" type="primary">Sephs2</name>
    <name evidence="3" type="ORF">EUBBOU_R14433</name>
</gene>
<evidence type="ECO:0000256" key="2">
    <source>
        <dbReference type="ARBA" id="ARBA00022840"/>
    </source>
</evidence>
<proteinExistence type="predicted"/>
<dbReference type="OrthoDB" id="409395at2759"/>
<dbReference type="GO" id="GO:0005524">
    <property type="term" value="F:ATP binding"/>
    <property type="evidence" value="ECO:0007669"/>
    <property type="project" value="UniProtKB-KW"/>
</dbReference>
<evidence type="ECO:0000256" key="1">
    <source>
        <dbReference type="ARBA" id="ARBA00022741"/>
    </source>
</evidence>
<dbReference type="InterPro" id="IPR036921">
    <property type="entry name" value="PurM-like_N_sf"/>
</dbReference>
<keyword evidence="3" id="KW-0808">Transferase</keyword>
<evidence type="ECO:0000313" key="3">
    <source>
        <dbReference type="EMBL" id="NXF90842.1"/>
    </source>
</evidence>
<feature type="non-terminal residue" evidence="3">
    <location>
        <position position="1"/>
    </location>
</feature>
<dbReference type="PANTHER" id="PTHR10256:SF1">
    <property type="entry name" value="SELENIDE, WATER DIKINASE 2"/>
    <property type="match status" value="1"/>
</dbReference>
<dbReference type="GO" id="GO:0004756">
    <property type="term" value="F:selenide, water dikinase activity"/>
    <property type="evidence" value="ECO:0007669"/>
    <property type="project" value="TreeGrafter"/>
</dbReference>
<feature type="non-terminal residue" evidence="3">
    <location>
        <position position="152"/>
    </location>
</feature>
<comment type="caution">
    <text evidence="3">The sequence shown here is derived from an EMBL/GenBank/DDBJ whole genome shotgun (WGS) entry which is preliminary data.</text>
</comment>
<sequence length="152" mass="16334">GRIACANVLSDLYAMGITECDNLLMLLSLSTKMTDQLPTCASLCQPVPGSRGASLCHAVPGHAARPWCQSVSCCARPCSQAVVPVCAILCQAMQPGRDVLVLTKPLGTQVAVTAHQWLDIPERWSRLQLVVSREEVEAAYQEAVLSMATLNR</sequence>
<dbReference type="Gene3D" id="3.30.1330.10">
    <property type="entry name" value="PurM-like, N-terminal domain"/>
    <property type="match status" value="1"/>
</dbReference>
<dbReference type="GO" id="GO:0005737">
    <property type="term" value="C:cytoplasm"/>
    <property type="evidence" value="ECO:0007669"/>
    <property type="project" value="TreeGrafter"/>
</dbReference>
<dbReference type="PANTHER" id="PTHR10256">
    <property type="entry name" value="SELENIDE, WATER DIKINASE"/>
    <property type="match status" value="1"/>
</dbReference>
<keyword evidence="1" id="KW-0547">Nucleotide-binding</keyword>
<dbReference type="GO" id="GO:0016260">
    <property type="term" value="P:selenocysteine biosynthetic process"/>
    <property type="evidence" value="ECO:0007669"/>
    <property type="project" value="TreeGrafter"/>
</dbReference>
<organism evidence="3 4">
    <name type="scientific">Eubucco bourcierii</name>
    <name type="common">red-headed barbet</name>
    <dbReference type="NCBI Taxonomy" id="91767"/>
    <lineage>
        <taxon>Eukaryota</taxon>
        <taxon>Metazoa</taxon>
        <taxon>Chordata</taxon>
        <taxon>Craniata</taxon>
        <taxon>Vertebrata</taxon>
        <taxon>Euteleostomi</taxon>
        <taxon>Archelosauria</taxon>
        <taxon>Archosauria</taxon>
        <taxon>Dinosauria</taxon>
        <taxon>Saurischia</taxon>
        <taxon>Theropoda</taxon>
        <taxon>Coelurosauria</taxon>
        <taxon>Aves</taxon>
        <taxon>Neognathae</taxon>
        <taxon>Neoaves</taxon>
        <taxon>Telluraves</taxon>
        <taxon>Coraciimorphae</taxon>
        <taxon>Piciformes</taxon>
        <taxon>Ramphastidae</taxon>
        <taxon>Eubucco</taxon>
    </lineage>
</organism>
<dbReference type="InterPro" id="IPR004536">
    <property type="entry name" value="SPS/SelD"/>
</dbReference>
<keyword evidence="4" id="KW-1185">Reference proteome</keyword>
<protein>
    <submittedName>
        <fullName evidence="3">SPS2 dikinase</fullName>
    </submittedName>
</protein>
<dbReference type="EMBL" id="VWZE01011647">
    <property type="protein sequence ID" value="NXF90842.1"/>
    <property type="molecule type" value="Genomic_DNA"/>
</dbReference>